<evidence type="ECO:0000313" key="4">
    <source>
        <dbReference type="Proteomes" id="UP000015100"/>
    </source>
</evidence>
<evidence type="ECO:0000313" key="3">
    <source>
        <dbReference type="EMBL" id="EPS36390.1"/>
    </source>
</evidence>
<dbReference type="AlphaFoldDB" id="S8A084"/>
<dbReference type="Gene3D" id="3.90.1300.10">
    <property type="entry name" value="Amidase signature (AS) domain"/>
    <property type="match status" value="1"/>
</dbReference>
<name>S8A084_DACHA</name>
<dbReference type="STRING" id="1284197.S8A084"/>
<gene>
    <name evidence="3" type="ORF">H072_10096</name>
</gene>
<reference evidence="4" key="2">
    <citation type="submission" date="2013-04" db="EMBL/GenBank/DDBJ databases">
        <title>Genomic mechanisms accounting for the adaptation to parasitism in nematode-trapping fungi.</title>
        <authorList>
            <person name="Ahren D.G."/>
        </authorList>
    </citation>
    <scope>NUCLEOTIDE SEQUENCE [LARGE SCALE GENOMIC DNA]</scope>
    <source>
        <strain evidence="4">CBS 200.50</strain>
    </source>
</reference>
<dbReference type="HOGENOM" id="CLU_020129_1_0_1"/>
<dbReference type="EMBL" id="AQGS01000912">
    <property type="protein sequence ID" value="EPS36390.1"/>
    <property type="molecule type" value="Genomic_DNA"/>
</dbReference>
<feature type="domain" description="Amidase" evidence="1">
    <location>
        <begin position="208"/>
        <end position="389"/>
    </location>
</feature>
<protein>
    <submittedName>
        <fullName evidence="3">Uncharacterized protein</fullName>
    </submittedName>
</protein>
<keyword evidence="4" id="KW-1185">Reference proteome</keyword>
<dbReference type="eggNOG" id="KOG1211">
    <property type="taxonomic scope" value="Eukaryota"/>
</dbReference>
<dbReference type="InterPro" id="IPR023631">
    <property type="entry name" value="Amidase_dom"/>
</dbReference>
<reference evidence="3 4" key="1">
    <citation type="journal article" date="2013" name="PLoS Genet.">
        <title>Genomic mechanisms accounting for the adaptation to parasitism in nematode-trapping fungi.</title>
        <authorList>
            <person name="Meerupati T."/>
            <person name="Andersson K.M."/>
            <person name="Friman E."/>
            <person name="Kumar D."/>
            <person name="Tunlid A."/>
            <person name="Ahren D."/>
        </authorList>
    </citation>
    <scope>NUCLEOTIDE SEQUENCE [LARGE SCALE GENOMIC DNA]</scope>
    <source>
        <strain evidence="3 4">CBS 200.50</strain>
    </source>
</reference>
<organism evidence="3 4">
    <name type="scientific">Dactylellina haptotyla (strain CBS 200.50)</name>
    <name type="common">Nematode-trapping fungus</name>
    <name type="synonym">Monacrosporium haptotylum</name>
    <dbReference type="NCBI Taxonomy" id="1284197"/>
    <lineage>
        <taxon>Eukaryota</taxon>
        <taxon>Fungi</taxon>
        <taxon>Dikarya</taxon>
        <taxon>Ascomycota</taxon>
        <taxon>Pezizomycotina</taxon>
        <taxon>Orbiliomycetes</taxon>
        <taxon>Orbiliales</taxon>
        <taxon>Orbiliaceae</taxon>
        <taxon>Dactylellina</taxon>
    </lineage>
</organism>
<dbReference type="Pfam" id="PF01425">
    <property type="entry name" value="Amidase"/>
    <property type="match status" value="1"/>
</dbReference>
<sequence>MQALLTIAKTILPVSILLKNPGNLRYATTRTMVHKPVVWFGEIPTWVHPTPQRTHKLPEIDGVTAVTYISTTNSQIDGEFLKKWKTDFETKDDVFNKEFLKTIVIEHTAGKNFKIGDEAQGILKAWGSQLVVSEAESSESLPSGPYFFTADAAHQAWRLYEDTNAAFVLSLTAKDGDQSTYNPLEVSGVFGPRLAIAVPSKLYFTPTAEKPLAGVRIAVKDIYDLKGTHTAASNRSFREYSGIRNNTAPAIARLIELGCIIVGKTKTTSFADKELPPCDWIEEFCPFNPRADGFQIPGGSSTGSGVAVAAYPWLDIGIGSDTSASIRAPAANNGIFGYRPSYGVLSLDNVVSFCIYYDTAAFVARNINQVSSFASQWYKLDKPKFKKPSKLLYVPKWLKNAKGESPAPEVDEIFENFVQKLEGYLGMKRTMVDVEERWEKADPSSKGISFEDYFRCTYEHVQGPFSYKYQSEWTKEYAKQHGKAPWLPPCVTNRWPYVHEITDDQFNEGLARSKVYEDWWDKDILEAQTGEAPAMMVDRWSWGTPQYRDTRRDPPNTGRNYGYHKSFSSTFGANPELVFPIGQYQFFSRVSQRKEWLPISATIIFPKGHDAMMLEFMREFLGNSSIGLKGEVLTGPTAFPVGEPDMIKPDWKL</sequence>
<dbReference type="OMA" id="TGEGWFF"/>
<dbReference type="PANTHER" id="PTHR46310">
    <property type="entry name" value="AMIDASE 1"/>
    <property type="match status" value="1"/>
</dbReference>
<dbReference type="InterPro" id="IPR036928">
    <property type="entry name" value="AS_sf"/>
</dbReference>
<proteinExistence type="predicted"/>
<comment type="caution">
    <text evidence="3">The sequence shown here is derived from an EMBL/GenBank/DDBJ whole genome shotgun (WGS) entry which is preliminary data.</text>
</comment>
<dbReference type="Pfam" id="PF26053">
    <property type="entry name" value="DUF8016"/>
    <property type="match status" value="1"/>
</dbReference>
<evidence type="ECO:0000259" key="1">
    <source>
        <dbReference type="Pfam" id="PF01425"/>
    </source>
</evidence>
<evidence type="ECO:0000259" key="2">
    <source>
        <dbReference type="Pfam" id="PF26053"/>
    </source>
</evidence>
<dbReference type="SUPFAM" id="SSF75304">
    <property type="entry name" value="Amidase signature (AS) enzymes"/>
    <property type="match status" value="1"/>
</dbReference>
<dbReference type="PANTHER" id="PTHR46310:SF7">
    <property type="entry name" value="AMIDASE 1"/>
    <property type="match status" value="1"/>
</dbReference>
<accession>S8A084</accession>
<feature type="domain" description="Scytalone dehydratase-like protein Arp1 N-terminal" evidence="2">
    <location>
        <begin position="53"/>
        <end position="153"/>
    </location>
</feature>
<dbReference type="OrthoDB" id="5423360at2759"/>
<dbReference type="Proteomes" id="UP000015100">
    <property type="component" value="Unassembled WGS sequence"/>
</dbReference>
<dbReference type="InterPro" id="IPR058329">
    <property type="entry name" value="Arp1_N"/>
</dbReference>